<dbReference type="InterPro" id="IPR037294">
    <property type="entry name" value="ABC_BtuC-like"/>
</dbReference>
<feature type="transmembrane region" description="Helical" evidence="8">
    <location>
        <begin position="140"/>
        <end position="162"/>
    </location>
</feature>
<evidence type="ECO:0000256" key="1">
    <source>
        <dbReference type="ARBA" id="ARBA00004651"/>
    </source>
</evidence>
<organism evidence="9 10">
    <name type="scientific">Nonomuraea fuscirosea</name>
    <dbReference type="NCBI Taxonomy" id="1291556"/>
    <lineage>
        <taxon>Bacteria</taxon>
        <taxon>Bacillati</taxon>
        <taxon>Actinomycetota</taxon>
        <taxon>Actinomycetes</taxon>
        <taxon>Streptosporangiales</taxon>
        <taxon>Streptosporangiaceae</taxon>
        <taxon>Nonomuraea</taxon>
    </lineage>
</organism>
<dbReference type="InterPro" id="IPR000522">
    <property type="entry name" value="ABC_transptr_permease_BtuC"/>
</dbReference>
<dbReference type="Proteomes" id="UP000238312">
    <property type="component" value="Unassembled WGS sequence"/>
</dbReference>
<dbReference type="AlphaFoldDB" id="A0A2T0MQW0"/>
<dbReference type="PANTHER" id="PTHR30472">
    <property type="entry name" value="FERRIC ENTEROBACTIN TRANSPORT SYSTEM PERMEASE PROTEIN"/>
    <property type="match status" value="1"/>
</dbReference>
<dbReference type="EMBL" id="PVNG01000016">
    <property type="protein sequence ID" value="PRX60659.1"/>
    <property type="molecule type" value="Genomic_DNA"/>
</dbReference>
<dbReference type="GO" id="GO:0005886">
    <property type="term" value="C:plasma membrane"/>
    <property type="evidence" value="ECO:0007669"/>
    <property type="project" value="UniProtKB-SubCell"/>
</dbReference>
<dbReference type="RefSeq" id="WP_106246526.1">
    <property type="nucleotide sequence ID" value="NZ_JBFAIL010000052.1"/>
</dbReference>
<keyword evidence="4" id="KW-1003">Cell membrane</keyword>
<evidence type="ECO:0000313" key="10">
    <source>
        <dbReference type="Proteomes" id="UP000238312"/>
    </source>
</evidence>
<feature type="transmembrane region" description="Helical" evidence="8">
    <location>
        <begin position="214"/>
        <end position="235"/>
    </location>
</feature>
<keyword evidence="5 8" id="KW-0812">Transmembrane</keyword>
<accession>A0A2T0MQW0</accession>
<name>A0A2T0MQW0_9ACTN</name>
<comment type="similarity">
    <text evidence="2">Belongs to the binding-protein-dependent transport system permease family. FecCD subfamily.</text>
</comment>
<dbReference type="GO" id="GO:0022857">
    <property type="term" value="F:transmembrane transporter activity"/>
    <property type="evidence" value="ECO:0007669"/>
    <property type="project" value="InterPro"/>
</dbReference>
<keyword evidence="7 8" id="KW-0472">Membrane</keyword>
<gene>
    <name evidence="9" type="ORF">B0I32_11650</name>
</gene>
<comment type="caution">
    <text evidence="9">The sequence shown here is derived from an EMBL/GenBank/DDBJ whole genome shotgun (WGS) entry which is preliminary data.</text>
</comment>
<keyword evidence="10" id="KW-1185">Reference proteome</keyword>
<feature type="transmembrane region" description="Helical" evidence="8">
    <location>
        <begin position="329"/>
        <end position="350"/>
    </location>
</feature>
<dbReference type="OrthoDB" id="9782305at2"/>
<evidence type="ECO:0000256" key="7">
    <source>
        <dbReference type="ARBA" id="ARBA00023136"/>
    </source>
</evidence>
<evidence type="ECO:0000313" key="9">
    <source>
        <dbReference type="EMBL" id="PRX60659.1"/>
    </source>
</evidence>
<dbReference type="PANTHER" id="PTHR30472:SF41">
    <property type="entry name" value="TRANSPORT SYSTEM PERMEASE PROTEIN"/>
    <property type="match status" value="1"/>
</dbReference>
<evidence type="ECO:0000256" key="3">
    <source>
        <dbReference type="ARBA" id="ARBA00022448"/>
    </source>
</evidence>
<dbReference type="CDD" id="cd06550">
    <property type="entry name" value="TM_ABC_iron-siderophores_like"/>
    <property type="match status" value="1"/>
</dbReference>
<evidence type="ECO:0000256" key="6">
    <source>
        <dbReference type="ARBA" id="ARBA00022989"/>
    </source>
</evidence>
<reference evidence="9 10" key="1">
    <citation type="submission" date="2018-03" db="EMBL/GenBank/DDBJ databases">
        <title>Genomic Encyclopedia of Type Strains, Phase III (KMG-III): the genomes of soil and plant-associated and newly described type strains.</title>
        <authorList>
            <person name="Whitman W."/>
        </authorList>
    </citation>
    <scope>NUCLEOTIDE SEQUENCE [LARGE SCALE GENOMIC DNA]</scope>
    <source>
        <strain evidence="9 10">CGMCC 4.7104</strain>
    </source>
</reference>
<feature type="transmembrane region" description="Helical" evidence="8">
    <location>
        <begin position="102"/>
        <end position="120"/>
    </location>
</feature>
<evidence type="ECO:0000256" key="5">
    <source>
        <dbReference type="ARBA" id="ARBA00022692"/>
    </source>
</evidence>
<feature type="transmembrane region" description="Helical" evidence="8">
    <location>
        <begin position="302"/>
        <end position="322"/>
    </location>
</feature>
<dbReference type="Gene3D" id="1.10.3470.10">
    <property type="entry name" value="ABC transporter involved in vitamin B12 uptake, BtuC"/>
    <property type="match status" value="1"/>
</dbReference>
<comment type="subcellular location">
    <subcellularLocation>
        <location evidence="1">Cell membrane</location>
        <topology evidence="1">Multi-pass membrane protein</topology>
    </subcellularLocation>
</comment>
<evidence type="ECO:0000256" key="2">
    <source>
        <dbReference type="ARBA" id="ARBA00007935"/>
    </source>
</evidence>
<dbReference type="SUPFAM" id="SSF81345">
    <property type="entry name" value="ABC transporter involved in vitamin B12 uptake, BtuC"/>
    <property type="match status" value="1"/>
</dbReference>
<feature type="transmembrane region" description="Helical" evidence="8">
    <location>
        <begin position="260"/>
        <end position="282"/>
    </location>
</feature>
<dbReference type="Pfam" id="PF01032">
    <property type="entry name" value="FecCD"/>
    <property type="match status" value="1"/>
</dbReference>
<feature type="transmembrane region" description="Helical" evidence="8">
    <location>
        <begin position="169"/>
        <end position="194"/>
    </location>
</feature>
<evidence type="ECO:0000256" key="8">
    <source>
        <dbReference type="SAM" id="Phobius"/>
    </source>
</evidence>
<proteinExistence type="inferred from homology"/>
<evidence type="ECO:0000256" key="4">
    <source>
        <dbReference type="ARBA" id="ARBA00022475"/>
    </source>
</evidence>
<feature type="transmembrane region" description="Helical" evidence="8">
    <location>
        <begin position="70"/>
        <end position="90"/>
    </location>
</feature>
<dbReference type="GO" id="GO:0033214">
    <property type="term" value="P:siderophore-iron import into cell"/>
    <property type="evidence" value="ECO:0007669"/>
    <property type="project" value="TreeGrafter"/>
</dbReference>
<protein>
    <submittedName>
        <fullName evidence="9">Iron complex transport system permease protein</fullName>
    </submittedName>
</protein>
<keyword evidence="3" id="KW-0813">Transport</keyword>
<keyword evidence="6 8" id="KW-1133">Transmembrane helix</keyword>
<sequence length="361" mass="36338">MTSSSSSVSRPSSARRAVVLAVLAAAVPAAFLATLAWGSVSVPLDEVVAILRGQEPARGTWRAIVLDLRLPRATTAVLAGTAMALAGLAMQTLFRNALAEPYVLGVTSGAGLGVGLLLLPQGATTGVGASLLAGLAPLHGLGVVGAAALGAFAVLLVMLAIAGRVRNMVIVLVAGIMVGAFLGAVTNVLVFFARPEAVVAFTQWQFGSFEGVRAVQLPVLAAVVAAGALLLTLFVKQLNVSLLGERYAQSMGLSPRRVRIVAVAATALLSGAVTAYTGPIAFLGIAAPHLARGLLGTADHRLLIPGSALLGALTALVAGIFAQLPGTGLTLPLNAALALLGAPVVLHVLLRINRVGGGFHV</sequence>